<sequence length="37" mass="4304">MERRPFVNVLAIVQSLEWQILSLGRFSMGWGTEIQNP</sequence>
<organism evidence="1 2">
    <name type="scientific">Aliiglaciecola lipolytica E3</name>
    <dbReference type="NCBI Taxonomy" id="1127673"/>
    <lineage>
        <taxon>Bacteria</taxon>
        <taxon>Pseudomonadati</taxon>
        <taxon>Pseudomonadota</taxon>
        <taxon>Gammaproteobacteria</taxon>
        <taxon>Alteromonadales</taxon>
        <taxon>Alteromonadaceae</taxon>
        <taxon>Aliiglaciecola</taxon>
    </lineage>
</organism>
<evidence type="ECO:0000313" key="1">
    <source>
        <dbReference type="EMBL" id="GAC16436.1"/>
    </source>
</evidence>
<protein>
    <submittedName>
        <fullName evidence="1">Uncharacterized protein</fullName>
    </submittedName>
</protein>
<dbReference type="AlphaFoldDB" id="K6XXQ6"/>
<dbReference type="Proteomes" id="UP000006334">
    <property type="component" value="Unassembled WGS sequence"/>
</dbReference>
<proteinExistence type="predicted"/>
<name>K6XXQ6_9ALTE</name>
<keyword evidence="2" id="KW-1185">Reference proteome</keyword>
<reference evidence="1 2" key="1">
    <citation type="journal article" date="2017" name="Antonie Van Leeuwenhoek">
        <title>Rhizobium rhizosphaerae sp. nov., a novel species isolated from rice rhizosphere.</title>
        <authorList>
            <person name="Zhao J.J."/>
            <person name="Zhang J."/>
            <person name="Zhang R.J."/>
            <person name="Zhang C.W."/>
            <person name="Yin H.Q."/>
            <person name="Zhang X.X."/>
        </authorList>
    </citation>
    <scope>NUCLEOTIDE SEQUENCE [LARGE SCALE GENOMIC DNA]</scope>
    <source>
        <strain evidence="1 2">E3</strain>
    </source>
</reference>
<accession>K6XXQ6</accession>
<dbReference type="EMBL" id="BAEN01000075">
    <property type="protein sequence ID" value="GAC16436.1"/>
    <property type="molecule type" value="Genomic_DNA"/>
</dbReference>
<comment type="caution">
    <text evidence="1">The sequence shown here is derived from an EMBL/GenBank/DDBJ whole genome shotgun (WGS) entry which is preliminary data.</text>
</comment>
<gene>
    <name evidence="1" type="ORF">GLIP_3825</name>
</gene>
<evidence type="ECO:0000313" key="2">
    <source>
        <dbReference type="Proteomes" id="UP000006334"/>
    </source>
</evidence>